<dbReference type="GO" id="GO:0043424">
    <property type="term" value="F:protein histidine kinase binding"/>
    <property type="evidence" value="ECO:0007669"/>
    <property type="project" value="InterPro"/>
</dbReference>
<organism evidence="3 4">
    <name type="scientific">Metarhizium album (strain ARSEF 1941)</name>
    <dbReference type="NCBI Taxonomy" id="1081103"/>
    <lineage>
        <taxon>Eukaryota</taxon>
        <taxon>Fungi</taxon>
        <taxon>Dikarya</taxon>
        <taxon>Ascomycota</taxon>
        <taxon>Pezizomycotina</taxon>
        <taxon>Sordariomycetes</taxon>
        <taxon>Hypocreomycetidae</taxon>
        <taxon>Hypocreales</taxon>
        <taxon>Clavicipitaceae</taxon>
        <taxon>Metarhizium</taxon>
    </lineage>
</organism>
<dbReference type="GeneID" id="63738621"/>
<dbReference type="RefSeq" id="XP_040678843.1">
    <property type="nucleotide sequence ID" value="XM_040822964.1"/>
</dbReference>
<dbReference type="HOGENOM" id="CLU_085158_2_1_1"/>
<dbReference type="PROSITE" id="PS50894">
    <property type="entry name" value="HPT"/>
    <property type="match status" value="1"/>
</dbReference>
<dbReference type="GO" id="GO:0005737">
    <property type="term" value="C:cytoplasm"/>
    <property type="evidence" value="ECO:0007669"/>
    <property type="project" value="TreeGrafter"/>
</dbReference>
<dbReference type="GO" id="GO:0005634">
    <property type="term" value="C:nucleus"/>
    <property type="evidence" value="ECO:0007669"/>
    <property type="project" value="TreeGrafter"/>
</dbReference>
<name>A0A0B2WWJ7_METAS</name>
<dbReference type="Gene3D" id="1.20.120.160">
    <property type="entry name" value="HPT domain"/>
    <property type="match status" value="1"/>
</dbReference>
<dbReference type="SUPFAM" id="SSF47226">
    <property type="entry name" value="Histidine-containing phosphotransfer domain, HPT domain"/>
    <property type="match status" value="1"/>
</dbReference>
<dbReference type="EMBL" id="AZHE01000009">
    <property type="protein sequence ID" value="KHN97777.1"/>
    <property type="molecule type" value="Genomic_DNA"/>
</dbReference>
<evidence type="ECO:0000313" key="3">
    <source>
        <dbReference type="EMBL" id="KHN97777.1"/>
    </source>
</evidence>
<dbReference type="CDD" id="cd00088">
    <property type="entry name" value="HPT"/>
    <property type="match status" value="1"/>
</dbReference>
<evidence type="ECO:0000259" key="2">
    <source>
        <dbReference type="PROSITE" id="PS50894"/>
    </source>
</evidence>
<accession>A0A0B2WWJ7</accession>
<dbReference type="OrthoDB" id="1673781at2759"/>
<dbReference type="GO" id="GO:0000160">
    <property type="term" value="P:phosphorelay signal transduction system"/>
    <property type="evidence" value="ECO:0007669"/>
    <property type="project" value="InterPro"/>
</dbReference>
<reference evidence="3 4" key="1">
    <citation type="journal article" date="2014" name="Proc. Natl. Acad. Sci. U.S.A.">
        <title>Trajectory and genomic determinants of fungal-pathogen speciation and host adaptation.</title>
        <authorList>
            <person name="Hu X."/>
            <person name="Xiao G."/>
            <person name="Zheng P."/>
            <person name="Shang Y."/>
            <person name="Su Y."/>
            <person name="Zhang X."/>
            <person name="Liu X."/>
            <person name="Zhan S."/>
            <person name="St Leger R.J."/>
            <person name="Wang C."/>
        </authorList>
    </citation>
    <scope>NUCLEOTIDE SEQUENCE [LARGE SCALE GENOMIC DNA]</scope>
    <source>
        <strain evidence="3 4">ARSEF 1941</strain>
    </source>
</reference>
<dbReference type="PANTHER" id="PTHR28242:SF52">
    <property type="entry name" value="PHOSPHORELAY INTERMEDIATE PROTEIN YPD1"/>
    <property type="match status" value="1"/>
</dbReference>
<dbReference type="GO" id="GO:0009927">
    <property type="term" value="F:histidine phosphotransfer kinase activity"/>
    <property type="evidence" value="ECO:0007669"/>
    <property type="project" value="InterPro"/>
</dbReference>
<evidence type="ECO:0000256" key="1">
    <source>
        <dbReference type="PROSITE-ProRule" id="PRU00110"/>
    </source>
</evidence>
<proteinExistence type="predicted"/>
<evidence type="ECO:0000313" key="4">
    <source>
        <dbReference type="Proteomes" id="UP000030816"/>
    </source>
</evidence>
<keyword evidence="3" id="KW-0418">Kinase</keyword>
<dbReference type="InterPro" id="IPR045871">
    <property type="entry name" value="AHP1-5/YPD1"/>
</dbReference>
<dbReference type="InterPro" id="IPR008207">
    <property type="entry name" value="Sig_transdc_His_kin_Hpt_dom"/>
</dbReference>
<feature type="modified residue" description="Phosphohistidine" evidence="1">
    <location>
        <position position="96"/>
    </location>
</feature>
<dbReference type="PANTHER" id="PTHR28242">
    <property type="entry name" value="PHOSPHORELAY INTERMEDIATE PROTEIN YPD1"/>
    <property type="match status" value="1"/>
</dbReference>
<dbReference type="STRING" id="1081103.A0A0B2WWJ7"/>
<comment type="caution">
    <text evidence="3">The sequence shown here is derived from an EMBL/GenBank/DDBJ whole genome shotgun (WGS) entry which is preliminary data.</text>
</comment>
<dbReference type="Pfam" id="PF01627">
    <property type="entry name" value="Hpt"/>
    <property type="match status" value="1"/>
</dbReference>
<dbReference type="AlphaFoldDB" id="A0A0B2WWJ7"/>
<feature type="domain" description="HPt" evidence="2">
    <location>
        <begin position="38"/>
        <end position="162"/>
    </location>
</feature>
<dbReference type="InterPro" id="IPR036641">
    <property type="entry name" value="HPT_dom_sf"/>
</dbReference>
<gene>
    <name evidence="3" type="ORF">MAM_04166</name>
</gene>
<keyword evidence="1" id="KW-0597">Phosphoprotein</keyword>
<sequence>MSPSEDKTGAEGSAELAFGDAIDMNIFDQILEMDDPGSDEFSSSIVFGFFTQAQETFGNMDTALSHMFLPCNKRADRDHCVSRAEKDLKTLSELGHFLKGSSATLGLLKVRDGCEKIQRYGKNENLDGSSEPDSELCLKRITEALGTVKADYQDVETRLKAYYDKGDDA</sequence>
<keyword evidence="3" id="KW-0808">Transferase</keyword>
<keyword evidence="4" id="KW-1185">Reference proteome</keyword>
<dbReference type="Proteomes" id="UP000030816">
    <property type="component" value="Unassembled WGS sequence"/>
</dbReference>
<protein>
    <submittedName>
        <fullName evidence="3">Signal transduction histidine kinase, phosphotransfer (Hpt) domain protein</fullName>
    </submittedName>
</protein>